<proteinExistence type="predicted"/>
<feature type="region of interest" description="Disordered" evidence="1">
    <location>
        <begin position="81"/>
        <end position="125"/>
    </location>
</feature>
<organism evidence="2 3">
    <name type="scientific">Homarus americanus</name>
    <name type="common">American lobster</name>
    <dbReference type="NCBI Taxonomy" id="6706"/>
    <lineage>
        <taxon>Eukaryota</taxon>
        <taxon>Metazoa</taxon>
        <taxon>Ecdysozoa</taxon>
        <taxon>Arthropoda</taxon>
        <taxon>Crustacea</taxon>
        <taxon>Multicrustacea</taxon>
        <taxon>Malacostraca</taxon>
        <taxon>Eumalacostraca</taxon>
        <taxon>Eucarida</taxon>
        <taxon>Decapoda</taxon>
        <taxon>Pleocyemata</taxon>
        <taxon>Astacidea</taxon>
        <taxon>Nephropoidea</taxon>
        <taxon>Nephropidae</taxon>
        <taxon>Homarus</taxon>
    </lineage>
</organism>
<evidence type="ECO:0000313" key="3">
    <source>
        <dbReference type="Proteomes" id="UP000747542"/>
    </source>
</evidence>
<name>A0A8J5K326_HOMAM</name>
<protein>
    <submittedName>
        <fullName evidence="2">Uncharacterized protein</fullName>
    </submittedName>
</protein>
<sequence>MMMYAVHQVLQCEIENLHAFVGDKSRWLSDKLTNLGNALLQQVNISSVCQANETCSSFNDCVCQNNCRETALEKLQQSANFRAKTSRKRTMSESEGSRPILAHMKDKNTQEKDEKDKEKCSNEKESQITTEALSDALKKQVRDNKLEEMEAINKKQWLSCSSDSSPIMKKCGVMAPPRLPESVLYVASWCKQMAYEKLF</sequence>
<dbReference type="EMBL" id="JAHLQT010020073">
    <property type="protein sequence ID" value="KAG7168301.1"/>
    <property type="molecule type" value="Genomic_DNA"/>
</dbReference>
<keyword evidence="3" id="KW-1185">Reference proteome</keyword>
<evidence type="ECO:0000313" key="2">
    <source>
        <dbReference type="EMBL" id="KAG7168301.1"/>
    </source>
</evidence>
<dbReference type="Proteomes" id="UP000747542">
    <property type="component" value="Unassembled WGS sequence"/>
</dbReference>
<feature type="compositionally biased region" description="Basic and acidic residues" evidence="1">
    <location>
        <begin position="103"/>
        <end position="125"/>
    </location>
</feature>
<reference evidence="2" key="1">
    <citation type="journal article" date="2021" name="Sci. Adv.">
        <title>The American lobster genome reveals insights on longevity, neural, and immune adaptations.</title>
        <authorList>
            <person name="Polinski J.M."/>
            <person name="Zimin A.V."/>
            <person name="Clark K.F."/>
            <person name="Kohn A.B."/>
            <person name="Sadowski N."/>
            <person name="Timp W."/>
            <person name="Ptitsyn A."/>
            <person name="Khanna P."/>
            <person name="Romanova D.Y."/>
            <person name="Williams P."/>
            <person name="Greenwood S.J."/>
            <person name="Moroz L.L."/>
            <person name="Walt D.R."/>
            <person name="Bodnar A.G."/>
        </authorList>
    </citation>
    <scope>NUCLEOTIDE SEQUENCE</scope>
    <source>
        <strain evidence="2">GMGI-L3</strain>
    </source>
</reference>
<comment type="caution">
    <text evidence="2">The sequence shown here is derived from an EMBL/GenBank/DDBJ whole genome shotgun (WGS) entry which is preliminary data.</text>
</comment>
<accession>A0A8J5K326</accession>
<evidence type="ECO:0000256" key="1">
    <source>
        <dbReference type="SAM" id="MobiDB-lite"/>
    </source>
</evidence>
<gene>
    <name evidence="2" type="ORF">Hamer_G002323</name>
</gene>
<dbReference type="AlphaFoldDB" id="A0A8J5K326"/>